<feature type="domain" description="HTH DNA binding" evidence="1">
    <location>
        <begin position="11"/>
        <end position="41"/>
    </location>
</feature>
<evidence type="ECO:0000313" key="2">
    <source>
        <dbReference type="EMBL" id="TDX24693.1"/>
    </source>
</evidence>
<dbReference type="InterPro" id="IPR036388">
    <property type="entry name" value="WH-like_DNA-bd_sf"/>
</dbReference>
<dbReference type="Proteomes" id="UP000295484">
    <property type="component" value="Unassembled WGS sequence"/>
</dbReference>
<evidence type="ECO:0000313" key="3">
    <source>
        <dbReference type="Proteomes" id="UP000295484"/>
    </source>
</evidence>
<dbReference type="InterPro" id="IPR036390">
    <property type="entry name" value="WH_DNA-bd_sf"/>
</dbReference>
<protein>
    <submittedName>
        <fullName evidence="2">DNA binding protein with HTH domain</fullName>
    </submittedName>
</protein>
<name>A0A4V3GSY4_9RHOB</name>
<dbReference type="Gene3D" id="1.10.10.10">
    <property type="entry name" value="Winged helix-like DNA-binding domain superfamily/Winged helix DNA-binding domain"/>
    <property type="match status" value="1"/>
</dbReference>
<accession>A0A4V3GSY4</accession>
<evidence type="ECO:0000259" key="1">
    <source>
        <dbReference type="Pfam" id="PF11972"/>
    </source>
</evidence>
<gene>
    <name evidence="2" type="ORF">EV657_12213</name>
</gene>
<dbReference type="SUPFAM" id="SSF46785">
    <property type="entry name" value="Winged helix' DNA-binding domain"/>
    <property type="match status" value="1"/>
</dbReference>
<proteinExistence type="predicted"/>
<dbReference type="AlphaFoldDB" id="A0A4V3GSY4"/>
<comment type="caution">
    <text evidence="2">The sequence shown here is derived from an EMBL/GenBank/DDBJ whole genome shotgun (WGS) entry which is preliminary data.</text>
</comment>
<dbReference type="EMBL" id="SOEB01000022">
    <property type="protein sequence ID" value="TDX24693.1"/>
    <property type="molecule type" value="Genomic_DNA"/>
</dbReference>
<reference evidence="2 3" key="1">
    <citation type="submission" date="2019-03" db="EMBL/GenBank/DDBJ databases">
        <title>Genomic Encyclopedia of Type Strains, Phase IV (KMG-IV): sequencing the most valuable type-strain genomes for metagenomic binning, comparative biology and taxonomic classification.</title>
        <authorList>
            <person name="Goeker M."/>
        </authorList>
    </citation>
    <scope>NUCLEOTIDE SEQUENCE [LARGE SCALE GENOMIC DNA]</scope>
    <source>
        <strain evidence="2 3">JA181</strain>
    </source>
</reference>
<dbReference type="Pfam" id="PF11972">
    <property type="entry name" value="HTH_13"/>
    <property type="match status" value="1"/>
</dbReference>
<organism evidence="2 3">
    <name type="scientific">Rhodovulum visakhapatnamense</name>
    <dbReference type="NCBI Taxonomy" id="364297"/>
    <lineage>
        <taxon>Bacteria</taxon>
        <taxon>Pseudomonadati</taxon>
        <taxon>Pseudomonadota</taxon>
        <taxon>Alphaproteobacteria</taxon>
        <taxon>Rhodobacterales</taxon>
        <taxon>Paracoccaceae</taxon>
        <taxon>Rhodovulum</taxon>
    </lineage>
</organism>
<sequence>MAEKLTGAHRATVQRNIDLMEEQGLVREVTGQGRYRMWRIVETRTTEARSIPDRHEYLLAEDLYDVLAARQ</sequence>
<dbReference type="InterPro" id="IPR021068">
    <property type="entry name" value="HTH_DNA-bd"/>
</dbReference>